<reference evidence="2 3" key="1">
    <citation type="submission" date="2018-07" db="EMBL/GenBank/DDBJ databases">
        <title>Genomic Encyclopedia of Type Strains, Phase IV (KMG-IV): sequencing the most valuable type-strain genomes for metagenomic binning, comparative biology and taxonomic classification.</title>
        <authorList>
            <person name="Goeker M."/>
        </authorList>
    </citation>
    <scope>NUCLEOTIDE SEQUENCE [LARGE SCALE GENOMIC DNA]</scope>
    <source>
        <strain evidence="2 3">DSM 44952</strain>
    </source>
</reference>
<dbReference type="AlphaFoldDB" id="A0A370H249"/>
<dbReference type="AntiFam" id="ANF00041">
    <property type="entry name" value="Antisense to RNaseP"/>
</dbReference>
<accession>A0A370H249</accession>
<dbReference type="EMBL" id="QQAZ01000006">
    <property type="protein sequence ID" value="RDI50079.1"/>
    <property type="molecule type" value="Genomic_DNA"/>
</dbReference>
<evidence type="ECO:0000313" key="2">
    <source>
        <dbReference type="EMBL" id="RDI50079.1"/>
    </source>
</evidence>
<feature type="region of interest" description="Disordered" evidence="1">
    <location>
        <begin position="163"/>
        <end position="213"/>
    </location>
</feature>
<evidence type="ECO:0000256" key="1">
    <source>
        <dbReference type="SAM" id="MobiDB-lite"/>
    </source>
</evidence>
<dbReference type="STRING" id="1210089.GCA_001613165_04026"/>
<gene>
    <name evidence="2" type="ORF">DFR68_106517</name>
</gene>
<protein>
    <submittedName>
        <fullName evidence="2">Uncharacterized protein</fullName>
    </submittedName>
</protein>
<organism evidence="2 3">
    <name type="scientific">Nocardia mexicana</name>
    <dbReference type="NCBI Taxonomy" id="279262"/>
    <lineage>
        <taxon>Bacteria</taxon>
        <taxon>Bacillati</taxon>
        <taxon>Actinomycetota</taxon>
        <taxon>Actinomycetes</taxon>
        <taxon>Mycobacteriales</taxon>
        <taxon>Nocardiaceae</taxon>
        <taxon>Nocardia</taxon>
    </lineage>
</organism>
<name>A0A370H249_9NOCA</name>
<proteinExistence type="predicted"/>
<sequence>MTPPEPTPRQLISGLPTILRERTRPVQSPKSIGRGVSIVGGDESVCKPDPVPARAGGDHPSGCTVAGHLERSTRRLGRAALEHLRSRTPGNAAFDLAPGGVYRAAPVTRGAGALLPHRFTLTGARAPAVCFLWHCPAGHPGLPLTTALLCGVRTFLGDRRRHSRARSCRRGRPTDSSRSIVPCTRRTGLTTPGECVPKGRAARRRRPGPGAAP</sequence>
<comment type="caution">
    <text evidence="2">The sequence shown here is derived from an EMBL/GenBank/DDBJ whole genome shotgun (WGS) entry which is preliminary data.</text>
</comment>
<dbReference type="Proteomes" id="UP000255355">
    <property type="component" value="Unassembled WGS sequence"/>
</dbReference>
<evidence type="ECO:0000313" key="3">
    <source>
        <dbReference type="Proteomes" id="UP000255355"/>
    </source>
</evidence>
<keyword evidence="3" id="KW-1185">Reference proteome</keyword>